<accession>A0A512N8D5</accession>
<feature type="domain" description="Hydantoinase/oxoprolinase N-terminal" evidence="2">
    <location>
        <begin position="11"/>
        <end position="188"/>
    </location>
</feature>
<dbReference type="Proteomes" id="UP000321058">
    <property type="component" value="Unassembled WGS sequence"/>
</dbReference>
<dbReference type="Gene3D" id="3.30.420.40">
    <property type="match status" value="1"/>
</dbReference>
<sequence length="697" mass="72713">MPEGGATAASKVAVDIGGTFTDIALATADGRIHQSKISSTPDDPSRAVIEGVAQLLAELGLDPAGVSEVMHGTTVGSNTILQRAGARTGLITTKGFRDVLEIGRIRMPDMFDLTWEKPKPLVPRRHRLEVAERIAADGSIVTPLDEAAVVAAGRALVAEGIEAIAIAFLNSYRNPVHEQRAEALLREAIPGLLVTSSCAVLPEIKEYERTSTTVVNAYLLAAMQRYLQRLETGLRGIGIAAPILVMTSNGGMLAAKAICEKPVLAVASGPAGGVIGAARLGEARGDRDVIVFDMGGTTAKAVIVEDGRPTMTSEYEFRDGISTSSRFVKAGGYMLKVPAIDIAEVGAGGGSIAGIDKGGLLVVGPQSAGAVPGPACYGLGNDRPTVTDANVVLGFINPSSLAGGRLGIDKALSEKAIAQHLAHPLGLDVADAAHGIRAVANANMARAVRAVTVERGRDPRDLTLMAFGGNGGVHAFDLARQLGIPTVVVPPLSGVFCSVGMLASDVEHIAMATVVRRLDRMEAAELAALQKGVAGEVDARLAADGYRPDRRAIVFEAELRHEGQASELTVPLDGDDLERLHERFAAEYFKTYGYHDTTPVELMKLRAIGRGLRDNRLDFADMKVAPRAGSSGGASRAVSFARGEPAVTVPIVGRDALGSVPRPGPLIVEEFDATVVVPPDATVHCDAIGCIVVEIAA</sequence>
<evidence type="ECO:0000259" key="2">
    <source>
        <dbReference type="Pfam" id="PF05378"/>
    </source>
</evidence>
<protein>
    <submittedName>
        <fullName evidence="3">Methylhydantoinase</fullName>
    </submittedName>
</protein>
<proteinExistence type="predicted"/>
<gene>
    <name evidence="3" type="ORF">RSO01_24150</name>
</gene>
<dbReference type="InterPro" id="IPR043129">
    <property type="entry name" value="ATPase_NBD"/>
</dbReference>
<name>A0A512N8D5_9HYPH</name>
<evidence type="ECO:0000259" key="1">
    <source>
        <dbReference type="Pfam" id="PF01968"/>
    </source>
</evidence>
<dbReference type="GO" id="GO:0005829">
    <property type="term" value="C:cytosol"/>
    <property type="evidence" value="ECO:0007669"/>
    <property type="project" value="TreeGrafter"/>
</dbReference>
<dbReference type="AlphaFoldDB" id="A0A512N8D5"/>
<keyword evidence="4" id="KW-1185">Reference proteome</keyword>
<dbReference type="Pfam" id="PF01968">
    <property type="entry name" value="Hydantoinase_A"/>
    <property type="match status" value="1"/>
</dbReference>
<feature type="domain" description="Hydantoinase A/oxoprolinase" evidence="1">
    <location>
        <begin position="209"/>
        <end position="508"/>
    </location>
</feature>
<organism evidence="3 4">
    <name type="scientific">Reyranella soli</name>
    <dbReference type="NCBI Taxonomy" id="1230389"/>
    <lineage>
        <taxon>Bacteria</taxon>
        <taxon>Pseudomonadati</taxon>
        <taxon>Pseudomonadota</taxon>
        <taxon>Alphaproteobacteria</taxon>
        <taxon>Hyphomicrobiales</taxon>
        <taxon>Reyranellaceae</taxon>
        <taxon>Reyranella</taxon>
    </lineage>
</organism>
<dbReference type="InterPro" id="IPR045079">
    <property type="entry name" value="Oxoprolinase-like"/>
</dbReference>
<dbReference type="InterPro" id="IPR002821">
    <property type="entry name" value="Hydantoinase_A"/>
</dbReference>
<dbReference type="SUPFAM" id="SSF53067">
    <property type="entry name" value="Actin-like ATPase domain"/>
    <property type="match status" value="1"/>
</dbReference>
<dbReference type="OrthoDB" id="9759608at2"/>
<dbReference type="PANTHER" id="PTHR11365:SF23">
    <property type="entry name" value="HYPOTHETICAL 5-OXOPROLINASE (EUROFUNG)-RELATED"/>
    <property type="match status" value="1"/>
</dbReference>
<dbReference type="GO" id="GO:0006749">
    <property type="term" value="P:glutathione metabolic process"/>
    <property type="evidence" value="ECO:0007669"/>
    <property type="project" value="TreeGrafter"/>
</dbReference>
<dbReference type="RefSeq" id="WP_147149349.1">
    <property type="nucleotide sequence ID" value="NZ_BKAJ01000036.1"/>
</dbReference>
<evidence type="ECO:0000313" key="3">
    <source>
        <dbReference type="EMBL" id="GEP55249.1"/>
    </source>
</evidence>
<dbReference type="GO" id="GO:0017168">
    <property type="term" value="F:5-oxoprolinase (ATP-hydrolyzing) activity"/>
    <property type="evidence" value="ECO:0007669"/>
    <property type="project" value="TreeGrafter"/>
</dbReference>
<reference evidence="3 4" key="1">
    <citation type="submission" date="2019-07" db="EMBL/GenBank/DDBJ databases">
        <title>Whole genome shotgun sequence of Reyranella soli NBRC 108950.</title>
        <authorList>
            <person name="Hosoyama A."/>
            <person name="Uohara A."/>
            <person name="Ohji S."/>
            <person name="Ichikawa N."/>
        </authorList>
    </citation>
    <scope>NUCLEOTIDE SEQUENCE [LARGE SCALE GENOMIC DNA]</scope>
    <source>
        <strain evidence="3 4">NBRC 108950</strain>
    </source>
</reference>
<dbReference type="InterPro" id="IPR008040">
    <property type="entry name" value="Hydant_A_N"/>
</dbReference>
<evidence type="ECO:0000313" key="4">
    <source>
        <dbReference type="Proteomes" id="UP000321058"/>
    </source>
</evidence>
<dbReference type="Pfam" id="PF05378">
    <property type="entry name" value="Hydant_A_N"/>
    <property type="match status" value="1"/>
</dbReference>
<comment type="caution">
    <text evidence="3">The sequence shown here is derived from an EMBL/GenBank/DDBJ whole genome shotgun (WGS) entry which is preliminary data.</text>
</comment>
<dbReference type="EMBL" id="BKAJ01000036">
    <property type="protein sequence ID" value="GEP55249.1"/>
    <property type="molecule type" value="Genomic_DNA"/>
</dbReference>
<dbReference type="PANTHER" id="PTHR11365">
    <property type="entry name" value="5-OXOPROLINASE RELATED"/>
    <property type="match status" value="1"/>
</dbReference>